<reference evidence="2" key="1">
    <citation type="submission" date="2005-03" db="EMBL/GenBank/DDBJ databases">
        <authorList>
            <person name="Han Z."/>
        </authorList>
    </citation>
    <scope>NUCLEOTIDE SEQUENCE</scope>
</reference>
<evidence type="ECO:0000256" key="1">
    <source>
        <dbReference type="SAM" id="Phobius"/>
    </source>
</evidence>
<evidence type="ECO:0000313" key="2">
    <source>
        <dbReference type="EMBL" id="AAX27632.1"/>
    </source>
</evidence>
<dbReference type="AlphaFoldDB" id="Q5BY93"/>
<proteinExistence type="evidence at transcript level"/>
<accession>Q5BY93</accession>
<keyword evidence="1" id="KW-0812">Transmembrane</keyword>
<keyword evidence="1" id="KW-0472">Membrane</keyword>
<dbReference type="EMBL" id="AY811743">
    <property type="protein sequence ID" value="AAX27632.1"/>
    <property type="molecule type" value="mRNA"/>
</dbReference>
<name>Q5BY93_SCHJA</name>
<organism evidence="2">
    <name type="scientific">Schistosoma japonicum</name>
    <name type="common">Blood fluke</name>
    <dbReference type="NCBI Taxonomy" id="6182"/>
    <lineage>
        <taxon>Eukaryota</taxon>
        <taxon>Metazoa</taxon>
        <taxon>Spiralia</taxon>
        <taxon>Lophotrochozoa</taxon>
        <taxon>Platyhelminthes</taxon>
        <taxon>Trematoda</taxon>
        <taxon>Digenea</taxon>
        <taxon>Strigeidida</taxon>
        <taxon>Schistosomatoidea</taxon>
        <taxon>Schistosomatidae</taxon>
        <taxon>Schistosoma</taxon>
    </lineage>
</organism>
<sequence>MADGQRSYSLIILLCPQIVVRMNRLMKTKIPTLPFVMKLITLLRILLVLPVEIGETK</sequence>
<keyword evidence="1" id="KW-1133">Transmembrane helix</keyword>
<feature type="transmembrane region" description="Helical" evidence="1">
    <location>
        <begin position="35"/>
        <end position="53"/>
    </location>
</feature>
<protein>
    <submittedName>
        <fullName evidence="2">Uncharacterized protein</fullName>
    </submittedName>
</protein>
<reference evidence="2" key="2">
    <citation type="journal article" date="2006" name="PLoS Pathog.">
        <title>New perspectives on host-parasite interplay by comparative transcriptomic and proteomic analyses of Schistosoma japonicum.</title>
        <authorList>
            <person name="Liu F."/>
            <person name="Lu J."/>
            <person name="Hu W."/>
            <person name="Wang S.Y."/>
            <person name="Cui S.J."/>
            <person name="Chi M."/>
            <person name="Yan Q."/>
            <person name="Wang X.R."/>
            <person name="Song H.D."/>
            <person name="Xu X.N."/>
            <person name="Wang J.J."/>
            <person name="Zhang X.L."/>
            <person name="Zhang X."/>
            <person name="Wang Z.Q."/>
            <person name="Xue C.L."/>
            <person name="Brindley P.J."/>
            <person name="McManus D.P."/>
            <person name="Yang P.Y."/>
            <person name="Feng Z."/>
            <person name="Chen Z."/>
            <person name="Han Z.G."/>
        </authorList>
    </citation>
    <scope>NUCLEOTIDE SEQUENCE</scope>
</reference>